<proteinExistence type="predicted"/>
<evidence type="ECO:0000313" key="3">
    <source>
        <dbReference type="Proteomes" id="UP001254832"/>
    </source>
</evidence>
<organism evidence="2 3">
    <name type="scientific">Paenibacillus amylolyticus</name>
    <dbReference type="NCBI Taxonomy" id="1451"/>
    <lineage>
        <taxon>Bacteria</taxon>
        <taxon>Bacillati</taxon>
        <taxon>Bacillota</taxon>
        <taxon>Bacilli</taxon>
        <taxon>Bacillales</taxon>
        <taxon>Paenibacillaceae</taxon>
        <taxon>Paenibacillus</taxon>
    </lineage>
</organism>
<feature type="transmembrane region" description="Helical" evidence="1">
    <location>
        <begin position="199"/>
        <end position="220"/>
    </location>
</feature>
<dbReference type="EMBL" id="JAVDTR010000003">
    <property type="protein sequence ID" value="MDR6722818.1"/>
    <property type="molecule type" value="Genomic_DNA"/>
</dbReference>
<protein>
    <submittedName>
        <fullName evidence="2">Uncharacterized protein</fullName>
    </submittedName>
</protein>
<reference evidence="2" key="1">
    <citation type="submission" date="2023-07" db="EMBL/GenBank/DDBJ databases">
        <title>Sorghum-associated microbial communities from plants grown in Nebraska, USA.</title>
        <authorList>
            <person name="Schachtman D."/>
        </authorList>
    </citation>
    <scope>NUCLEOTIDE SEQUENCE</scope>
    <source>
        <strain evidence="2">BE80</strain>
    </source>
</reference>
<keyword evidence="1" id="KW-1133">Transmembrane helix</keyword>
<feature type="transmembrane region" description="Helical" evidence="1">
    <location>
        <begin position="52"/>
        <end position="74"/>
    </location>
</feature>
<comment type="caution">
    <text evidence="2">The sequence shown here is derived from an EMBL/GenBank/DDBJ whole genome shotgun (WGS) entry which is preliminary data.</text>
</comment>
<dbReference type="AlphaFoldDB" id="A0AAP5H131"/>
<evidence type="ECO:0000313" key="2">
    <source>
        <dbReference type="EMBL" id="MDR6722818.1"/>
    </source>
</evidence>
<dbReference type="Proteomes" id="UP001254832">
    <property type="component" value="Unassembled WGS sequence"/>
</dbReference>
<dbReference type="RefSeq" id="WP_310137338.1">
    <property type="nucleotide sequence ID" value="NZ_JAVDTR010000003.1"/>
</dbReference>
<feature type="transmembrane region" description="Helical" evidence="1">
    <location>
        <begin position="21"/>
        <end position="40"/>
    </location>
</feature>
<accession>A0AAP5H131</accession>
<feature type="transmembrane region" description="Helical" evidence="1">
    <location>
        <begin position="86"/>
        <end position="107"/>
    </location>
</feature>
<keyword evidence="1" id="KW-0472">Membrane</keyword>
<feature type="transmembrane region" description="Helical" evidence="1">
    <location>
        <begin position="166"/>
        <end position="193"/>
    </location>
</feature>
<keyword evidence="1" id="KW-0812">Transmembrane</keyword>
<sequence length="232" mass="25637">MNAIRGTHRLILDDMRWFLKLFTLITLLLVLAYVAVGLIFDVSFPAAAFGPMYGGICGFAVSGMVAIFPVAIGLGSTRTQFMKSFYLNSAGMVIGGITVLNVIYVLMHVLHASGILGVTLYQPGQLYASAYEWYSYYWIDLMVGFFMLGLSAFVTVSWIRLGFRNFFILFFTIALGLTLFITLSDLSGLIRWITETNSVLLFTLLGAIGGCLLLSTYPMMKHAPLVRKGSKD</sequence>
<gene>
    <name evidence="2" type="ORF">J2W91_001270</name>
</gene>
<name>A0AAP5H131_PAEAM</name>
<feature type="transmembrane region" description="Helical" evidence="1">
    <location>
        <begin position="136"/>
        <end position="159"/>
    </location>
</feature>
<evidence type="ECO:0000256" key="1">
    <source>
        <dbReference type="SAM" id="Phobius"/>
    </source>
</evidence>